<dbReference type="InterPro" id="IPR011051">
    <property type="entry name" value="RmlC_Cupin_sf"/>
</dbReference>
<comment type="caution">
    <text evidence="2">The sequence shown here is derived from an EMBL/GenBank/DDBJ whole genome shotgun (WGS) entry which is preliminary data.</text>
</comment>
<dbReference type="InterPro" id="IPR047142">
    <property type="entry name" value="OryJ/VirC-like"/>
</dbReference>
<protein>
    <submittedName>
        <fullName evidence="2">Cupin domain containing protein</fullName>
    </submittedName>
</protein>
<dbReference type="InterPro" id="IPR014710">
    <property type="entry name" value="RmlC-like_jellyroll"/>
</dbReference>
<dbReference type="EMBL" id="JAPCWZ010000006">
    <property type="protein sequence ID" value="KAK8859217.1"/>
    <property type="molecule type" value="Genomic_DNA"/>
</dbReference>
<name>A0ABR2I855_9PEZI</name>
<dbReference type="SUPFAM" id="SSF51182">
    <property type="entry name" value="RmlC-like cupins"/>
    <property type="match status" value="1"/>
</dbReference>
<gene>
    <name evidence="2" type="ORF">PGQ11_009951</name>
</gene>
<reference evidence="2 3" key="1">
    <citation type="journal article" date="2024" name="IMA Fungus">
        <title>Apiospora arundinis, a panoply of carbohydrate-active enzymes and secondary metabolites.</title>
        <authorList>
            <person name="Sorensen T."/>
            <person name="Petersen C."/>
            <person name="Muurmann A.T."/>
            <person name="Christiansen J.V."/>
            <person name="Brundto M.L."/>
            <person name="Overgaard C.K."/>
            <person name="Boysen A.T."/>
            <person name="Wollenberg R.D."/>
            <person name="Larsen T.O."/>
            <person name="Sorensen J.L."/>
            <person name="Nielsen K.L."/>
            <person name="Sondergaard T.E."/>
        </authorList>
    </citation>
    <scope>NUCLEOTIDE SEQUENCE [LARGE SCALE GENOMIC DNA]</scope>
    <source>
        <strain evidence="2 3">AAU 773</strain>
    </source>
</reference>
<sequence length="190" mass="20289">MAAQSQPAVTEVPEKTLPTVHRYITTHTAVGVPTFATGLPEPIEHTRNPLGGDMFLAWSAAAFPAALAGDADLDGYKADLARNSESFSVAPGGFMARCIDFHPGCAPFFHRTRTIDLGVVVEGEVLLELDGGEKRTLRKGDVVVQRGTNHAWSNPSQTEFARIFYVALDAQAPVVNGEELGESFGVVSHG</sequence>
<keyword evidence="3" id="KW-1185">Reference proteome</keyword>
<dbReference type="PANTHER" id="PTHR36156:SF2">
    <property type="entry name" value="CUPIN TYPE-2 DOMAIN-CONTAINING PROTEIN"/>
    <property type="match status" value="1"/>
</dbReference>
<dbReference type="CDD" id="cd02231">
    <property type="entry name" value="cupin_BLL6423-like"/>
    <property type="match status" value="1"/>
</dbReference>
<dbReference type="PANTHER" id="PTHR36156">
    <property type="entry name" value="SLR2101 PROTEIN"/>
    <property type="match status" value="1"/>
</dbReference>
<accession>A0ABR2I855</accession>
<dbReference type="Gene3D" id="2.60.120.10">
    <property type="entry name" value="Jelly Rolls"/>
    <property type="match status" value="1"/>
</dbReference>
<organism evidence="2 3">
    <name type="scientific">Apiospora arundinis</name>
    <dbReference type="NCBI Taxonomy" id="335852"/>
    <lineage>
        <taxon>Eukaryota</taxon>
        <taxon>Fungi</taxon>
        <taxon>Dikarya</taxon>
        <taxon>Ascomycota</taxon>
        <taxon>Pezizomycotina</taxon>
        <taxon>Sordariomycetes</taxon>
        <taxon>Xylariomycetidae</taxon>
        <taxon>Amphisphaeriales</taxon>
        <taxon>Apiosporaceae</taxon>
        <taxon>Apiospora</taxon>
    </lineage>
</organism>
<evidence type="ECO:0000313" key="2">
    <source>
        <dbReference type="EMBL" id="KAK8859217.1"/>
    </source>
</evidence>
<proteinExistence type="predicted"/>
<evidence type="ECO:0000313" key="3">
    <source>
        <dbReference type="Proteomes" id="UP001390339"/>
    </source>
</evidence>
<feature type="domain" description="Cupin type-2" evidence="1">
    <location>
        <begin position="101"/>
        <end position="159"/>
    </location>
</feature>
<dbReference type="Proteomes" id="UP001390339">
    <property type="component" value="Unassembled WGS sequence"/>
</dbReference>
<dbReference type="InterPro" id="IPR013096">
    <property type="entry name" value="Cupin_2"/>
</dbReference>
<evidence type="ECO:0000259" key="1">
    <source>
        <dbReference type="Pfam" id="PF07883"/>
    </source>
</evidence>
<dbReference type="Pfam" id="PF07883">
    <property type="entry name" value="Cupin_2"/>
    <property type="match status" value="1"/>
</dbReference>